<keyword evidence="7" id="KW-0052">Apoplast</keyword>
<keyword evidence="7" id="KW-0732">Signal</keyword>
<keyword evidence="7" id="KW-0961">Cell wall biogenesis/degradation</keyword>
<dbReference type="InterPro" id="IPR000757">
    <property type="entry name" value="Beta-glucanase-like"/>
</dbReference>
<dbReference type="Proteomes" id="UP001567538">
    <property type="component" value="Unassembled WGS sequence"/>
</dbReference>
<sequence>MHFTKMKLASFVVVVYALGLAINGASGDIAFDDIYEVVWGGDHVSFLNERRDAQLWMDPAYGAGFGSKLNYGSGFIHMRIKLPDKDSAGVVTAFYLTSNSSKHDEVDFEFLGNREGKPITLQTNVFAQGIGDREQRTLLWFDPTADFHTYKILWNLYQIVFYVDEIPIRVYKNKVDIGVPYPNQPMSVQASLWNGEDWATDGGQTKTNWSNSPFIAHFQGFHFGACSLPKTAVDVEPCYQNISNYWWNRSKYWKLSGKEQRQFEEVRQKYLNYDYCDDKNRHPTLPPECQFNK</sequence>
<dbReference type="InterPro" id="IPR016455">
    <property type="entry name" value="XTH"/>
</dbReference>
<dbReference type="SUPFAM" id="SSF49899">
    <property type="entry name" value="Concanavalin A-like lectins/glucanases"/>
    <property type="match status" value="1"/>
</dbReference>
<dbReference type="EMBL" id="JBEAFC010000009">
    <property type="protein sequence ID" value="KAL1540951.1"/>
    <property type="molecule type" value="Genomic_DNA"/>
</dbReference>
<dbReference type="GO" id="GO:0071555">
    <property type="term" value="P:cell wall organization"/>
    <property type="evidence" value="ECO:0007669"/>
    <property type="project" value="UniProtKB-KW"/>
</dbReference>
<feature type="signal peptide" evidence="7">
    <location>
        <begin position="1"/>
        <end position="27"/>
    </location>
</feature>
<name>A0ABD1GA11_SALDI</name>
<feature type="active site" description="Nucleophile" evidence="6">
    <location>
        <position position="105"/>
    </location>
</feature>
<dbReference type="Pfam" id="PF06955">
    <property type="entry name" value="XET_C"/>
    <property type="match status" value="1"/>
</dbReference>
<dbReference type="GO" id="GO:0016798">
    <property type="term" value="F:hydrolase activity, acting on glycosyl bonds"/>
    <property type="evidence" value="ECO:0007669"/>
    <property type="project" value="UniProtKB-KW"/>
</dbReference>
<dbReference type="InterPro" id="IPR010713">
    <property type="entry name" value="XET_C"/>
</dbReference>
<dbReference type="Gene3D" id="2.60.120.200">
    <property type="match status" value="1"/>
</dbReference>
<keyword evidence="9" id="KW-0328">Glycosyltransferase</keyword>
<evidence type="ECO:0000256" key="6">
    <source>
        <dbReference type="PIRSR" id="PIRSR005604-1"/>
    </source>
</evidence>
<keyword evidence="10" id="KW-1185">Reference proteome</keyword>
<comment type="subcellular location">
    <subcellularLocation>
        <location evidence="7">Secreted</location>
        <location evidence="7">Cell wall</location>
    </subcellularLocation>
    <subcellularLocation>
        <location evidence="7">Secreted</location>
        <location evidence="7">Extracellular space</location>
        <location evidence="7">Apoplast</location>
    </subcellularLocation>
</comment>
<evidence type="ECO:0000256" key="5">
    <source>
        <dbReference type="ARBA" id="ARBA00038488"/>
    </source>
</evidence>
<feature type="chain" id="PRO_5044527485" description="Xyloglucan endotransglucosylase/hydrolase" evidence="7">
    <location>
        <begin position="28"/>
        <end position="293"/>
    </location>
</feature>
<dbReference type="EC" id="2.4.1.207" evidence="7"/>
<dbReference type="FunFam" id="2.60.120.200:FF:000025">
    <property type="entry name" value="Xyloglucan endotransglucosylase/hydrolase"/>
    <property type="match status" value="1"/>
</dbReference>
<keyword evidence="7" id="KW-0134">Cell wall</keyword>
<comment type="function">
    <text evidence="7">Catalyzes xyloglucan endohydrolysis (XEH) and/or endotransglycosylation (XET). Cleaves and religates xyloglucan polymers, an essential constituent of the primary cell wall, and thereby participates in cell wall construction of growing tissues.</text>
</comment>
<gene>
    <name evidence="9" type="ORF">AAHA92_25230</name>
</gene>
<keyword evidence="3" id="KW-1015">Disulfide bond</keyword>
<dbReference type="AlphaFoldDB" id="A0ABD1GA11"/>
<dbReference type="InterPro" id="IPR044791">
    <property type="entry name" value="Beta-glucanase/XTH"/>
</dbReference>
<dbReference type="PIRSF" id="PIRSF005604">
    <property type="entry name" value="XET"/>
    <property type="match status" value="1"/>
</dbReference>
<proteinExistence type="inferred from homology"/>
<dbReference type="CDD" id="cd02176">
    <property type="entry name" value="GH16_XET"/>
    <property type="match status" value="1"/>
</dbReference>
<evidence type="ECO:0000313" key="10">
    <source>
        <dbReference type="Proteomes" id="UP001567538"/>
    </source>
</evidence>
<accession>A0ABD1GA11</accession>
<dbReference type="InterPro" id="IPR013320">
    <property type="entry name" value="ConA-like_dom_sf"/>
</dbReference>
<organism evidence="9 10">
    <name type="scientific">Salvia divinorum</name>
    <name type="common">Maria pastora</name>
    <name type="synonym">Diviner's sage</name>
    <dbReference type="NCBI Taxonomy" id="28513"/>
    <lineage>
        <taxon>Eukaryota</taxon>
        <taxon>Viridiplantae</taxon>
        <taxon>Streptophyta</taxon>
        <taxon>Embryophyta</taxon>
        <taxon>Tracheophyta</taxon>
        <taxon>Spermatophyta</taxon>
        <taxon>Magnoliopsida</taxon>
        <taxon>eudicotyledons</taxon>
        <taxon>Gunneridae</taxon>
        <taxon>Pentapetalae</taxon>
        <taxon>asterids</taxon>
        <taxon>lamiids</taxon>
        <taxon>Lamiales</taxon>
        <taxon>Lamiaceae</taxon>
        <taxon>Nepetoideae</taxon>
        <taxon>Mentheae</taxon>
        <taxon>Salviinae</taxon>
        <taxon>Salvia</taxon>
        <taxon>Salvia subgen. Calosphace</taxon>
    </lineage>
</organism>
<evidence type="ECO:0000256" key="3">
    <source>
        <dbReference type="ARBA" id="ARBA00023157"/>
    </source>
</evidence>
<dbReference type="Pfam" id="PF00722">
    <property type="entry name" value="Glyco_hydro_16"/>
    <property type="match status" value="1"/>
</dbReference>
<feature type="domain" description="GH16" evidence="8">
    <location>
        <begin position="9"/>
        <end position="218"/>
    </location>
</feature>
<dbReference type="PROSITE" id="PS51762">
    <property type="entry name" value="GH16_2"/>
    <property type="match status" value="1"/>
</dbReference>
<keyword evidence="1 7" id="KW-0808">Transferase</keyword>
<dbReference type="GO" id="GO:0016762">
    <property type="term" value="F:xyloglucan:xyloglucosyl transferase activity"/>
    <property type="evidence" value="ECO:0007669"/>
    <property type="project" value="UniProtKB-EC"/>
</dbReference>
<protein>
    <recommendedName>
        <fullName evidence="7">Xyloglucan endotransglucosylase/hydrolase</fullName>
        <ecNumber evidence="7">2.4.1.207</ecNumber>
    </recommendedName>
</protein>
<evidence type="ECO:0000256" key="7">
    <source>
        <dbReference type="RuleBase" id="RU361120"/>
    </source>
</evidence>
<keyword evidence="7" id="KW-0964">Secreted</keyword>
<reference evidence="9 10" key="1">
    <citation type="submission" date="2024-06" db="EMBL/GenBank/DDBJ databases">
        <title>A chromosome level genome sequence of Diviner's sage (Salvia divinorum).</title>
        <authorList>
            <person name="Ford S.A."/>
            <person name="Ro D.-K."/>
            <person name="Ness R.W."/>
            <person name="Phillips M.A."/>
        </authorList>
    </citation>
    <scope>NUCLEOTIDE SEQUENCE [LARGE SCALE GENOMIC DNA]</scope>
    <source>
        <strain evidence="9">SAF-2024a</strain>
        <tissue evidence="9">Leaf</tissue>
    </source>
</reference>
<comment type="similarity">
    <text evidence="5">Belongs to the glycosyl hydrolase 16 family. XTH group 1 subfamily.</text>
</comment>
<comment type="caution">
    <text evidence="9">The sequence shown here is derived from an EMBL/GenBank/DDBJ whole genome shotgun (WGS) entry which is preliminary data.</text>
</comment>
<dbReference type="GO" id="GO:0048046">
    <property type="term" value="C:apoplast"/>
    <property type="evidence" value="ECO:0007669"/>
    <property type="project" value="UniProtKB-SubCell"/>
</dbReference>
<evidence type="ECO:0000313" key="9">
    <source>
        <dbReference type="EMBL" id="KAL1540951.1"/>
    </source>
</evidence>
<comment type="PTM">
    <text evidence="7">Contains at least one intrachain disulfide bond essential for its enzymatic activity.</text>
</comment>
<dbReference type="PANTHER" id="PTHR31062">
    <property type="entry name" value="XYLOGLUCAN ENDOTRANSGLUCOSYLASE/HYDROLASE PROTEIN 8-RELATED"/>
    <property type="match status" value="1"/>
</dbReference>
<evidence type="ECO:0000256" key="2">
    <source>
        <dbReference type="ARBA" id="ARBA00022801"/>
    </source>
</evidence>
<feature type="active site" description="Proton donor" evidence="6">
    <location>
        <position position="109"/>
    </location>
</feature>
<evidence type="ECO:0000256" key="4">
    <source>
        <dbReference type="ARBA" id="ARBA00023295"/>
    </source>
</evidence>
<evidence type="ECO:0000259" key="8">
    <source>
        <dbReference type="PROSITE" id="PS51762"/>
    </source>
</evidence>
<evidence type="ECO:0000256" key="1">
    <source>
        <dbReference type="ARBA" id="ARBA00022679"/>
    </source>
</evidence>
<keyword evidence="2 7" id="KW-0378">Hydrolase</keyword>
<keyword evidence="4 7" id="KW-0326">Glycosidase</keyword>